<keyword evidence="3" id="KW-1185">Reference proteome</keyword>
<reference evidence="3" key="1">
    <citation type="journal article" date="2019" name="Int. J. Syst. Evol. Microbiol.">
        <title>The Global Catalogue of Microorganisms (GCM) 10K type strain sequencing project: providing services to taxonomists for standard genome sequencing and annotation.</title>
        <authorList>
            <consortium name="The Broad Institute Genomics Platform"/>
            <consortium name="The Broad Institute Genome Sequencing Center for Infectious Disease"/>
            <person name="Wu L."/>
            <person name="Ma J."/>
        </authorList>
    </citation>
    <scope>NUCLEOTIDE SEQUENCE [LARGE SCALE GENOMIC DNA]</scope>
    <source>
        <strain evidence="3">JCM 12125</strain>
    </source>
</reference>
<gene>
    <name evidence="2" type="ORF">ACFPIE_19490</name>
</gene>
<organism evidence="2 3">
    <name type="scientific">Brevundimonas staleyi</name>
    <dbReference type="NCBI Taxonomy" id="74326"/>
    <lineage>
        <taxon>Bacteria</taxon>
        <taxon>Pseudomonadati</taxon>
        <taxon>Pseudomonadota</taxon>
        <taxon>Alphaproteobacteria</taxon>
        <taxon>Caulobacterales</taxon>
        <taxon>Caulobacteraceae</taxon>
        <taxon>Brevundimonas</taxon>
    </lineage>
</organism>
<evidence type="ECO:0000313" key="2">
    <source>
        <dbReference type="EMBL" id="MFC5346106.1"/>
    </source>
</evidence>
<evidence type="ECO:0000256" key="1">
    <source>
        <dbReference type="SAM" id="MobiDB-lite"/>
    </source>
</evidence>
<comment type="caution">
    <text evidence="2">The sequence shown here is derived from an EMBL/GenBank/DDBJ whole genome shotgun (WGS) entry which is preliminary data.</text>
</comment>
<evidence type="ECO:0008006" key="4">
    <source>
        <dbReference type="Google" id="ProtNLM"/>
    </source>
</evidence>
<proteinExistence type="predicted"/>
<name>A0ABW0FX48_9CAUL</name>
<dbReference type="EMBL" id="JBHSLF010000055">
    <property type="protein sequence ID" value="MFC5346106.1"/>
    <property type="molecule type" value="Genomic_DNA"/>
</dbReference>
<sequence>MTKASADAPATHFRLEAETWALAIEDYKNGATAKEVGAKWMVAPSSVYRQAALMGAGKRNVGDARARAHARLVEEEEAAHRAMNPVGSRALKGLFRPAPAEDHDASDPAALARAATLASGRAMKGRLWAEAKALAGLAESYARLADRQAAVGMDAYNVPLRVVAEVLDDAGGTVSDRLRIRPDRTFDPDLPVKLLWRERCRQVEAEVAAGREAGLSEEKAWERALDNPAPSGRGRGRGRRSSATSR</sequence>
<accession>A0ABW0FX48</accession>
<dbReference type="Proteomes" id="UP001596152">
    <property type="component" value="Unassembled WGS sequence"/>
</dbReference>
<feature type="region of interest" description="Disordered" evidence="1">
    <location>
        <begin position="218"/>
        <end position="246"/>
    </location>
</feature>
<evidence type="ECO:0000313" key="3">
    <source>
        <dbReference type="Proteomes" id="UP001596152"/>
    </source>
</evidence>
<dbReference type="RefSeq" id="WP_374038326.1">
    <property type="nucleotide sequence ID" value="NZ_CP169082.1"/>
</dbReference>
<protein>
    <recommendedName>
        <fullName evidence="4">Terminase small subunit</fullName>
    </recommendedName>
</protein>